<dbReference type="SUPFAM" id="SSF47384">
    <property type="entry name" value="Homodimeric domain of signal transducing histidine kinase"/>
    <property type="match status" value="1"/>
</dbReference>
<dbReference type="InterPro" id="IPR003660">
    <property type="entry name" value="HAMP_dom"/>
</dbReference>
<dbReference type="Gene3D" id="1.10.287.130">
    <property type="match status" value="1"/>
</dbReference>
<feature type="transmembrane region" description="Helical" evidence="14">
    <location>
        <begin position="9"/>
        <end position="31"/>
    </location>
</feature>
<dbReference type="CDD" id="cd00075">
    <property type="entry name" value="HATPase"/>
    <property type="match status" value="1"/>
</dbReference>
<dbReference type="CDD" id="cd00082">
    <property type="entry name" value="HisKA"/>
    <property type="match status" value="1"/>
</dbReference>
<evidence type="ECO:0000256" key="5">
    <source>
        <dbReference type="ARBA" id="ARBA00022553"/>
    </source>
</evidence>
<keyword evidence="18" id="KW-1185">Reference proteome</keyword>
<feature type="transmembrane region" description="Helical" evidence="14">
    <location>
        <begin position="167"/>
        <end position="189"/>
    </location>
</feature>
<evidence type="ECO:0000256" key="1">
    <source>
        <dbReference type="ARBA" id="ARBA00000085"/>
    </source>
</evidence>
<name>A0ABY5SAC5_9BACL</name>
<keyword evidence="12" id="KW-0902">Two-component regulatory system</keyword>
<proteinExistence type="predicted"/>
<accession>A0ABY5SAC5</accession>
<sequence length="485" mass="54284">MRLTIRYKLLLSFSIVIFVGLTAMLLVSVSITERNVSRIIGKDMVDARHNLEVYTNQYFLIKNMMLDRNTLSGEADGLVKELNTAVGSAVSVYDEKGHGLSSLNVNLAPQSDDFTQALQGSDAYSIRSSGGNTTVSLSVLMHSNGDPIGIIYFEKDYSGLSGFTRQFISAVRGFAIGIFMLILLTVAWLSSRLSKPLERLSRSLEQVSLGRYEPAPPVHGNDEIGDLSRSFNRMVRQIRSQIEIIKQERDALKVTQETTKTFFDNVTHELKTPLTTIRGYSQMLHENGFTDKPFFTKGLRYIMEESSRLNEKVVQIIEYSKSSSERVSMRFEPVDMSALIRRVCDEMSVKAQKYSMEIRCRAEKGLTVQGDELRLREMLVNVIDNAVKYGGIGTFVDCSVDRDWARVRVLIADRGPGIAEEHVRRLFEPFYRVPGTKKEEERGSVGLGLAIVKSIVDSHKGEVEIASRPGGGTAVTIWIEEGGHD</sequence>
<keyword evidence="7 14" id="KW-0812">Transmembrane</keyword>
<dbReference type="CDD" id="cd06225">
    <property type="entry name" value="HAMP"/>
    <property type="match status" value="1"/>
</dbReference>
<feature type="domain" description="HAMP" evidence="16">
    <location>
        <begin position="191"/>
        <end position="243"/>
    </location>
</feature>
<evidence type="ECO:0000256" key="3">
    <source>
        <dbReference type="ARBA" id="ARBA00012438"/>
    </source>
</evidence>
<keyword evidence="9 17" id="KW-0418">Kinase</keyword>
<dbReference type="PROSITE" id="PS50885">
    <property type="entry name" value="HAMP"/>
    <property type="match status" value="1"/>
</dbReference>
<gene>
    <name evidence="17" type="ORF">L1F29_28075</name>
</gene>
<dbReference type="EMBL" id="CP091430">
    <property type="protein sequence ID" value="UVI29248.1"/>
    <property type="molecule type" value="Genomic_DNA"/>
</dbReference>
<dbReference type="Gene3D" id="6.10.340.10">
    <property type="match status" value="1"/>
</dbReference>
<evidence type="ECO:0000256" key="2">
    <source>
        <dbReference type="ARBA" id="ARBA00004651"/>
    </source>
</evidence>
<evidence type="ECO:0000256" key="12">
    <source>
        <dbReference type="ARBA" id="ARBA00023012"/>
    </source>
</evidence>
<dbReference type="SMART" id="SM00304">
    <property type="entry name" value="HAMP"/>
    <property type="match status" value="1"/>
</dbReference>
<evidence type="ECO:0000256" key="14">
    <source>
        <dbReference type="SAM" id="Phobius"/>
    </source>
</evidence>
<dbReference type="GO" id="GO:0016301">
    <property type="term" value="F:kinase activity"/>
    <property type="evidence" value="ECO:0007669"/>
    <property type="project" value="UniProtKB-KW"/>
</dbReference>
<dbReference type="Gene3D" id="3.30.565.10">
    <property type="entry name" value="Histidine kinase-like ATPase, C-terminal domain"/>
    <property type="match status" value="1"/>
</dbReference>
<organism evidence="17 18">
    <name type="scientific">Paenibacillus spongiae</name>
    <dbReference type="NCBI Taxonomy" id="2909671"/>
    <lineage>
        <taxon>Bacteria</taxon>
        <taxon>Bacillati</taxon>
        <taxon>Bacillota</taxon>
        <taxon>Bacilli</taxon>
        <taxon>Bacillales</taxon>
        <taxon>Paenibacillaceae</taxon>
        <taxon>Paenibacillus</taxon>
    </lineage>
</organism>
<dbReference type="EC" id="2.7.13.3" evidence="3"/>
<dbReference type="InterPro" id="IPR050398">
    <property type="entry name" value="HssS/ArlS-like"/>
</dbReference>
<protein>
    <recommendedName>
        <fullName evidence="3">histidine kinase</fullName>
        <ecNumber evidence="3">2.7.13.3</ecNumber>
    </recommendedName>
</protein>
<dbReference type="InterPro" id="IPR003594">
    <property type="entry name" value="HATPase_dom"/>
</dbReference>
<evidence type="ECO:0000256" key="11">
    <source>
        <dbReference type="ARBA" id="ARBA00022989"/>
    </source>
</evidence>
<evidence type="ECO:0000313" key="18">
    <source>
        <dbReference type="Proteomes" id="UP001057877"/>
    </source>
</evidence>
<evidence type="ECO:0000256" key="13">
    <source>
        <dbReference type="ARBA" id="ARBA00023136"/>
    </source>
</evidence>
<dbReference type="PROSITE" id="PS50109">
    <property type="entry name" value="HIS_KIN"/>
    <property type="match status" value="1"/>
</dbReference>
<evidence type="ECO:0000256" key="7">
    <source>
        <dbReference type="ARBA" id="ARBA00022692"/>
    </source>
</evidence>
<dbReference type="PANTHER" id="PTHR45528">
    <property type="entry name" value="SENSOR HISTIDINE KINASE CPXA"/>
    <property type="match status" value="1"/>
</dbReference>
<evidence type="ECO:0000256" key="6">
    <source>
        <dbReference type="ARBA" id="ARBA00022679"/>
    </source>
</evidence>
<comment type="subcellular location">
    <subcellularLocation>
        <location evidence="2">Cell membrane</location>
        <topology evidence="2">Multi-pass membrane protein</topology>
    </subcellularLocation>
</comment>
<dbReference type="PANTHER" id="PTHR45528:SF1">
    <property type="entry name" value="SENSOR HISTIDINE KINASE CPXA"/>
    <property type="match status" value="1"/>
</dbReference>
<dbReference type="InterPro" id="IPR036097">
    <property type="entry name" value="HisK_dim/P_sf"/>
</dbReference>
<dbReference type="SUPFAM" id="SSF158472">
    <property type="entry name" value="HAMP domain-like"/>
    <property type="match status" value="1"/>
</dbReference>
<evidence type="ECO:0000259" key="16">
    <source>
        <dbReference type="PROSITE" id="PS50885"/>
    </source>
</evidence>
<evidence type="ECO:0000256" key="4">
    <source>
        <dbReference type="ARBA" id="ARBA00022475"/>
    </source>
</evidence>
<dbReference type="RefSeq" id="WP_258385337.1">
    <property type="nucleotide sequence ID" value="NZ_CP091430.1"/>
</dbReference>
<dbReference type="Proteomes" id="UP001057877">
    <property type="component" value="Chromosome"/>
</dbReference>
<dbReference type="InterPro" id="IPR005467">
    <property type="entry name" value="His_kinase_dom"/>
</dbReference>
<evidence type="ECO:0000256" key="8">
    <source>
        <dbReference type="ARBA" id="ARBA00022741"/>
    </source>
</evidence>
<keyword evidence="4" id="KW-1003">Cell membrane</keyword>
<evidence type="ECO:0000313" key="17">
    <source>
        <dbReference type="EMBL" id="UVI29248.1"/>
    </source>
</evidence>
<keyword evidence="11 14" id="KW-1133">Transmembrane helix</keyword>
<keyword evidence="6" id="KW-0808">Transferase</keyword>
<dbReference type="Pfam" id="PF00672">
    <property type="entry name" value="HAMP"/>
    <property type="match status" value="1"/>
</dbReference>
<keyword evidence="10" id="KW-0067">ATP-binding</keyword>
<feature type="domain" description="Histidine kinase" evidence="15">
    <location>
        <begin position="265"/>
        <end position="483"/>
    </location>
</feature>
<reference evidence="17" key="1">
    <citation type="submission" date="2022-01" db="EMBL/GenBank/DDBJ databases">
        <title>Paenibacillus spongiae sp. nov., isolated from marine sponge.</title>
        <authorList>
            <person name="Li Z."/>
            <person name="Zhang M."/>
        </authorList>
    </citation>
    <scope>NUCLEOTIDE SEQUENCE</scope>
    <source>
        <strain evidence="17">PHS-Z3</strain>
    </source>
</reference>
<dbReference type="PRINTS" id="PR00344">
    <property type="entry name" value="BCTRLSENSOR"/>
</dbReference>
<dbReference type="InterPro" id="IPR036890">
    <property type="entry name" value="HATPase_C_sf"/>
</dbReference>
<keyword evidence="5" id="KW-0597">Phosphoprotein</keyword>
<dbReference type="Pfam" id="PF02518">
    <property type="entry name" value="HATPase_c"/>
    <property type="match status" value="1"/>
</dbReference>
<keyword evidence="13 14" id="KW-0472">Membrane</keyword>
<evidence type="ECO:0000259" key="15">
    <source>
        <dbReference type="PROSITE" id="PS50109"/>
    </source>
</evidence>
<dbReference type="Pfam" id="PF00512">
    <property type="entry name" value="HisKA"/>
    <property type="match status" value="1"/>
</dbReference>
<evidence type="ECO:0000256" key="10">
    <source>
        <dbReference type="ARBA" id="ARBA00022840"/>
    </source>
</evidence>
<dbReference type="SUPFAM" id="SSF55874">
    <property type="entry name" value="ATPase domain of HSP90 chaperone/DNA topoisomerase II/histidine kinase"/>
    <property type="match status" value="1"/>
</dbReference>
<dbReference type="SMART" id="SM00387">
    <property type="entry name" value="HATPase_c"/>
    <property type="match status" value="1"/>
</dbReference>
<keyword evidence="8" id="KW-0547">Nucleotide-binding</keyword>
<dbReference type="InterPro" id="IPR004358">
    <property type="entry name" value="Sig_transdc_His_kin-like_C"/>
</dbReference>
<dbReference type="InterPro" id="IPR003661">
    <property type="entry name" value="HisK_dim/P_dom"/>
</dbReference>
<evidence type="ECO:0000256" key="9">
    <source>
        <dbReference type="ARBA" id="ARBA00022777"/>
    </source>
</evidence>
<comment type="catalytic activity">
    <reaction evidence="1">
        <text>ATP + protein L-histidine = ADP + protein N-phospho-L-histidine.</text>
        <dbReference type="EC" id="2.7.13.3"/>
    </reaction>
</comment>
<dbReference type="SMART" id="SM00388">
    <property type="entry name" value="HisKA"/>
    <property type="match status" value="1"/>
</dbReference>